<sequence length="111" mass="12132">MPPVKRLLLRSSSSRLKQRERDEGIGPESKFPSSISLFIDANFPKLSGIGPLNWFKDASRIRRPHLELGTLSNLMRNSASDPVAGEVEKVDSSEAADLQRNVASNAVAAET</sequence>
<gene>
    <name evidence="2" type="ORF">IEQ34_007780</name>
</gene>
<evidence type="ECO:0000313" key="3">
    <source>
        <dbReference type="Proteomes" id="UP000775213"/>
    </source>
</evidence>
<dbReference type="Proteomes" id="UP000775213">
    <property type="component" value="Unassembled WGS sequence"/>
</dbReference>
<evidence type="ECO:0000256" key="1">
    <source>
        <dbReference type="SAM" id="MobiDB-lite"/>
    </source>
</evidence>
<dbReference type="AlphaFoldDB" id="A0AAV7H5D4"/>
<keyword evidence="3" id="KW-1185">Reference proteome</keyword>
<organism evidence="2 3">
    <name type="scientific">Dendrobium chrysotoxum</name>
    <name type="common">Orchid</name>
    <dbReference type="NCBI Taxonomy" id="161865"/>
    <lineage>
        <taxon>Eukaryota</taxon>
        <taxon>Viridiplantae</taxon>
        <taxon>Streptophyta</taxon>
        <taxon>Embryophyta</taxon>
        <taxon>Tracheophyta</taxon>
        <taxon>Spermatophyta</taxon>
        <taxon>Magnoliopsida</taxon>
        <taxon>Liliopsida</taxon>
        <taxon>Asparagales</taxon>
        <taxon>Orchidaceae</taxon>
        <taxon>Epidendroideae</taxon>
        <taxon>Malaxideae</taxon>
        <taxon>Dendrobiinae</taxon>
        <taxon>Dendrobium</taxon>
    </lineage>
</organism>
<feature type="region of interest" description="Disordered" evidence="1">
    <location>
        <begin position="9"/>
        <end position="31"/>
    </location>
</feature>
<dbReference type="EMBL" id="JAGFBR010000008">
    <property type="protein sequence ID" value="KAH0463198.1"/>
    <property type="molecule type" value="Genomic_DNA"/>
</dbReference>
<evidence type="ECO:0000313" key="2">
    <source>
        <dbReference type="EMBL" id="KAH0463198.1"/>
    </source>
</evidence>
<proteinExistence type="predicted"/>
<name>A0AAV7H5D4_DENCH</name>
<comment type="caution">
    <text evidence="2">The sequence shown here is derived from an EMBL/GenBank/DDBJ whole genome shotgun (WGS) entry which is preliminary data.</text>
</comment>
<accession>A0AAV7H5D4</accession>
<protein>
    <submittedName>
        <fullName evidence="2">Uncharacterized protein</fullName>
    </submittedName>
</protein>
<reference evidence="2 3" key="1">
    <citation type="journal article" date="2021" name="Hortic Res">
        <title>Chromosome-scale assembly of the Dendrobium chrysotoxum genome enhances the understanding of orchid evolution.</title>
        <authorList>
            <person name="Zhang Y."/>
            <person name="Zhang G.Q."/>
            <person name="Zhang D."/>
            <person name="Liu X.D."/>
            <person name="Xu X.Y."/>
            <person name="Sun W.H."/>
            <person name="Yu X."/>
            <person name="Zhu X."/>
            <person name="Wang Z.W."/>
            <person name="Zhao X."/>
            <person name="Zhong W.Y."/>
            <person name="Chen H."/>
            <person name="Yin W.L."/>
            <person name="Huang T."/>
            <person name="Niu S.C."/>
            <person name="Liu Z.J."/>
        </authorList>
    </citation>
    <scope>NUCLEOTIDE SEQUENCE [LARGE SCALE GENOMIC DNA]</scope>
    <source>
        <strain evidence="2">Lindl</strain>
    </source>
</reference>